<dbReference type="EMBL" id="JACOPO010000007">
    <property type="protein sequence ID" value="MBC5723329.1"/>
    <property type="molecule type" value="Genomic_DNA"/>
</dbReference>
<evidence type="ECO:0000313" key="2">
    <source>
        <dbReference type="Proteomes" id="UP000628736"/>
    </source>
</evidence>
<comment type="caution">
    <text evidence="1">The sequence shown here is derived from an EMBL/GenBank/DDBJ whole genome shotgun (WGS) entry which is preliminary data.</text>
</comment>
<dbReference type="AlphaFoldDB" id="A0A8J6J2Q9"/>
<reference evidence="1" key="1">
    <citation type="submission" date="2020-08" db="EMBL/GenBank/DDBJ databases">
        <title>Genome public.</title>
        <authorList>
            <person name="Liu C."/>
            <person name="Sun Q."/>
        </authorList>
    </citation>
    <scope>NUCLEOTIDE SEQUENCE</scope>
    <source>
        <strain evidence="1">NSJ-23</strain>
    </source>
</reference>
<evidence type="ECO:0000313" key="1">
    <source>
        <dbReference type="EMBL" id="MBC5723329.1"/>
    </source>
</evidence>
<dbReference type="PROSITE" id="PS51257">
    <property type="entry name" value="PROKAR_LIPOPROTEIN"/>
    <property type="match status" value="1"/>
</dbReference>
<sequence>MKRALKGLLASLLVLACLGIAAVGVLQATGWNLIWGQYLQAGDGSHIMIDRHGDPIILGDRSRTGNLFHGLRDGDTVLFLCSDIQESYPARSRAYWCFRLERGTASNLPVDTLGQLKELGWLPATF</sequence>
<organism evidence="1 2">
    <name type="scientific">Flintibacter hominis</name>
    <dbReference type="NCBI Taxonomy" id="2763048"/>
    <lineage>
        <taxon>Bacteria</taxon>
        <taxon>Bacillati</taxon>
        <taxon>Bacillota</taxon>
        <taxon>Clostridia</taxon>
        <taxon>Eubacteriales</taxon>
        <taxon>Flintibacter</taxon>
    </lineage>
</organism>
<gene>
    <name evidence="1" type="ORF">H8S11_10970</name>
</gene>
<protein>
    <submittedName>
        <fullName evidence="1">Uncharacterized protein</fullName>
    </submittedName>
</protein>
<accession>A0A8J6J2Q9</accession>
<keyword evidence="2" id="KW-1185">Reference proteome</keyword>
<dbReference type="RefSeq" id="WP_147571115.1">
    <property type="nucleotide sequence ID" value="NZ_JACOPO010000007.1"/>
</dbReference>
<name>A0A8J6J2Q9_9FIRM</name>
<proteinExistence type="predicted"/>
<dbReference type="Proteomes" id="UP000628736">
    <property type="component" value="Unassembled WGS sequence"/>
</dbReference>